<keyword evidence="2 3" id="KW-0786">Thiamine pyrophosphate</keyword>
<evidence type="ECO:0000313" key="7">
    <source>
        <dbReference type="EMBL" id="CZF79573.1"/>
    </source>
</evidence>
<dbReference type="Pfam" id="PF02776">
    <property type="entry name" value="TPP_enzyme_N"/>
    <property type="match status" value="1"/>
</dbReference>
<dbReference type="NCBIfam" id="TIGR04377">
    <property type="entry name" value="myo_inos_iolD"/>
    <property type="match status" value="1"/>
</dbReference>
<evidence type="ECO:0000256" key="2">
    <source>
        <dbReference type="ARBA" id="ARBA00023052"/>
    </source>
</evidence>
<dbReference type="GO" id="GO:0009097">
    <property type="term" value="P:isoleucine biosynthetic process"/>
    <property type="evidence" value="ECO:0007669"/>
    <property type="project" value="TreeGrafter"/>
</dbReference>
<dbReference type="PANTHER" id="PTHR18968">
    <property type="entry name" value="THIAMINE PYROPHOSPHATE ENZYMES"/>
    <property type="match status" value="1"/>
</dbReference>
<dbReference type="InterPro" id="IPR011766">
    <property type="entry name" value="TPP_enzyme_TPP-bd"/>
</dbReference>
<dbReference type="SUPFAM" id="SSF52467">
    <property type="entry name" value="DHS-like NAD/FAD-binding domain"/>
    <property type="match status" value="1"/>
</dbReference>
<dbReference type="GO" id="GO:0030976">
    <property type="term" value="F:thiamine pyrophosphate binding"/>
    <property type="evidence" value="ECO:0007669"/>
    <property type="project" value="InterPro"/>
</dbReference>
<dbReference type="Proteomes" id="UP000071641">
    <property type="component" value="Unassembled WGS sequence"/>
</dbReference>
<dbReference type="CDD" id="cd07035">
    <property type="entry name" value="TPP_PYR_POX_like"/>
    <property type="match status" value="1"/>
</dbReference>
<dbReference type="Gene3D" id="3.40.50.970">
    <property type="match status" value="2"/>
</dbReference>
<dbReference type="InterPro" id="IPR030817">
    <property type="entry name" value="Myo_inos_IolD"/>
</dbReference>
<keyword evidence="7" id="KW-0378">Hydrolase</keyword>
<dbReference type="PANTHER" id="PTHR18968:SF9">
    <property type="entry name" value="3D-(3,5_4)-TRIHYDROXYCYCLOHEXANE-1,2-DIONE HYDROLASE"/>
    <property type="match status" value="1"/>
</dbReference>
<dbReference type="Gene3D" id="3.40.50.1220">
    <property type="entry name" value="TPP-binding domain"/>
    <property type="match status" value="1"/>
</dbReference>
<evidence type="ECO:0000256" key="1">
    <source>
        <dbReference type="ARBA" id="ARBA00007812"/>
    </source>
</evidence>
<dbReference type="GO" id="GO:0000287">
    <property type="term" value="F:magnesium ion binding"/>
    <property type="evidence" value="ECO:0007669"/>
    <property type="project" value="InterPro"/>
</dbReference>
<proteinExistence type="inferred from homology"/>
<dbReference type="InterPro" id="IPR012001">
    <property type="entry name" value="Thiamin_PyroP_enz_TPP-bd_dom"/>
</dbReference>
<dbReference type="InterPro" id="IPR029061">
    <property type="entry name" value="THDP-binding"/>
</dbReference>
<feature type="domain" description="Thiamine pyrophosphate enzyme N-terminal TPP-binding" evidence="6">
    <location>
        <begin position="47"/>
        <end position="130"/>
    </location>
</feature>
<dbReference type="GO" id="GO:0016823">
    <property type="term" value="F:hydrolase activity, acting on acid carbon-carbon bonds, in ketonic substances"/>
    <property type="evidence" value="ECO:0007669"/>
    <property type="project" value="InterPro"/>
</dbReference>
<dbReference type="GO" id="GO:0050660">
    <property type="term" value="F:flavin adenine dinucleotide binding"/>
    <property type="evidence" value="ECO:0007669"/>
    <property type="project" value="TreeGrafter"/>
</dbReference>
<dbReference type="OrthoDB" id="3194735at2"/>
<organism evidence="7 8">
    <name type="scientific">Grimontia celer</name>
    <dbReference type="NCBI Taxonomy" id="1796497"/>
    <lineage>
        <taxon>Bacteria</taxon>
        <taxon>Pseudomonadati</taxon>
        <taxon>Pseudomonadota</taxon>
        <taxon>Gammaproteobacteria</taxon>
        <taxon>Vibrionales</taxon>
        <taxon>Vibrionaceae</taxon>
        <taxon>Grimontia</taxon>
    </lineage>
</organism>
<dbReference type="STRING" id="1796497.GCE9029_01536"/>
<dbReference type="RefSeq" id="WP_062662287.1">
    <property type="nucleotide sequence ID" value="NZ_FIZX01000001.1"/>
</dbReference>
<feature type="domain" description="Thiamine pyrophosphate enzyme central" evidence="4">
    <location>
        <begin position="219"/>
        <end position="352"/>
    </location>
</feature>
<dbReference type="GO" id="GO:0009099">
    <property type="term" value="P:L-valine biosynthetic process"/>
    <property type="evidence" value="ECO:0007669"/>
    <property type="project" value="TreeGrafter"/>
</dbReference>
<reference evidence="8" key="1">
    <citation type="submission" date="2016-02" db="EMBL/GenBank/DDBJ databases">
        <authorList>
            <person name="Rodrigo-Torres Lidia"/>
            <person name="Arahal R.David."/>
        </authorList>
    </citation>
    <scope>NUCLEOTIDE SEQUENCE [LARGE SCALE GENOMIC DNA]</scope>
    <source>
        <strain evidence="8">CECT 9029</strain>
    </source>
</reference>
<evidence type="ECO:0000313" key="8">
    <source>
        <dbReference type="Proteomes" id="UP000071641"/>
    </source>
</evidence>
<accession>A0A128EYB4</accession>
<dbReference type="Pfam" id="PF00205">
    <property type="entry name" value="TPP_enzyme_M"/>
    <property type="match status" value="1"/>
</dbReference>
<dbReference type="EMBL" id="FIZX01000001">
    <property type="protein sequence ID" value="CZF79573.1"/>
    <property type="molecule type" value="Genomic_DNA"/>
</dbReference>
<dbReference type="AlphaFoldDB" id="A0A128EYB4"/>
<dbReference type="InterPro" id="IPR029035">
    <property type="entry name" value="DHS-like_NAD/FAD-binding_dom"/>
</dbReference>
<evidence type="ECO:0000259" key="6">
    <source>
        <dbReference type="Pfam" id="PF02776"/>
    </source>
</evidence>
<dbReference type="InterPro" id="IPR045229">
    <property type="entry name" value="TPP_enz"/>
</dbReference>
<name>A0A128EYB4_9GAMM</name>
<dbReference type="SUPFAM" id="SSF52518">
    <property type="entry name" value="Thiamin diphosphate-binding fold (THDP-binding)"/>
    <property type="match status" value="2"/>
</dbReference>
<dbReference type="Pfam" id="PF02775">
    <property type="entry name" value="TPP_enzyme_C"/>
    <property type="match status" value="1"/>
</dbReference>
<evidence type="ECO:0000259" key="4">
    <source>
        <dbReference type="Pfam" id="PF00205"/>
    </source>
</evidence>
<keyword evidence="8" id="KW-1185">Reference proteome</keyword>
<dbReference type="InterPro" id="IPR012000">
    <property type="entry name" value="Thiamin_PyroP_enz_cen_dom"/>
</dbReference>
<evidence type="ECO:0000259" key="5">
    <source>
        <dbReference type="Pfam" id="PF02775"/>
    </source>
</evidence>
<feature type="domain" description="Thiamine pyrophosphate enzyme TPP-binding" evidence="5">
    <location>
        <begin position="429"/>
        <end position="572"/>
    </location>
</feature>
<gene>
    <name evidence="7" type="primary">iolD</name>
    <name evidence="7" type="ORF">GCE9029_01536</name>
</gene>
<dbReference type="EC" id="3.7.1.-" evidence="7"/>
<dbReference type="GO" id="GO:0003984">
    <property type="term" value="F:acetolactate synthase activity"/>
    <property type="evidence" value="ECO:0007669"/>
    <property type="project" value="TreeGrafter"/>
</dbReference>
<comment type="similarity">
    <text evidence="1 3">Belongs to the TPP enzyme family.</text>
</comment>
<dbReference type="GO" id="GO:0019310">
    <property type="term" value="P:inositol catabolic process"/>
    <property type="evidence" value="ECO:0007669"/>
    <property type="project" value="InterPro"/>
</dbReference>
<dbReference type="GO" id="GO:0005948">
    <property type="term" value="C:acetolactate synthase complex"/>
    <property type="evidence" value="ECO:0007669"/>
    <property type="project" value="TreeGrafter"/>
</dbReference>
<protein>
    <submittedName>
        <fullName evidence="7">3D-(3,5/4)-trihydroxycyclohexane-1,2-dione hydrolase</fullName>
        <ecNumber evidence="7">3.7.1.-</ecNumber>
    </submittedName>
</protein>
<sequence length="617" mass="67074">MGTVRLTTAQALVRYLAAQQIEIDGNVESLFGCAFAIFGHGNVTCLGQQLYENQSVFPTWRGQNEQSMALAAVAYARAHKRRRIGIATSSVGPGAANMVTAAGVAHTNRLPLLLLCGDTFQSRLPDPVLQQTEHFANPSLTVNDAFKSVTRFWDRINAPSQLTVALPQAIATMLDPADCGPAMIALPQDVQGQAWDFPESFFEPKVHRIRRPQPEEVDLDAAVEALKTAKKPLIIAGGGVFYSGARDALVSFAEKHQIPVVETIAGRTLLPDDHPLNCGPIGATGSDSANHMCNDADLVLAIGTRLQDFTTGSWTLFRDPGMKLISINAGRFDANKHMAQSIIADAKDTIEPLDAKLGNWTTDAAWVEKGRAEKAAWTEIVNGRTAFVETTLPSYAQVVGKVNGLINEGDRVITAAGGLPAEINMNWQATYPYSLDVEFGFSCMGYEVAAGWGNKIARPDHESIVMVGDGSYLMMNSDIYSSVLTGHKMIVVVCDNGGFAVIRKLQTNTGNTAFNNQLEDCTTERDYDLPRVDFVSHAKGLGAHAEKVTSLGDFDAAFERAKAADRTYVLVVDIDDTKWSSCDAWWEVGLSEVSDDPNIIEARDNWEQGRVHQRRGV</sequence>
<evidence type="ECO:0000256" key="3">
    <source>
        <dbReference type="RuleBase" id="RU362132"/>
    </source>
</evidence>